<sequence length="481" mass="54353">MPATHSDRHSRKEPYPRWNILLSNGRFPVSLDLARQLQKGGHNVYTVDPMHFHVCKFSRAVKYSWQSPAPSLDPEGYIATVKMAVLKAKVDLIIPMHEEIIYLTECNEPEITKRLFAPSFLETYSLHNKWEFSEMLGRIGLDRPEAHFCRSIEDVKKLDMTREWALKPTLGRSATGVHHLKPGEEPAWSSVDITPKTPHVAQEWLKGNRYCTYGIWRRGKVQAFAIYPVLETIDGSSSVYFEATEHEGIREYCNTFARRYNITGQLAFDFIETGVEEGELRRGPHGIPRGGKYRTLGLRTKRNKATTQAGSASTSTTTTSSRLVAIECNPRATSGIHLWSGTPKLAAAFADNSVQLPEMAARPGRARQTGPGMMMWEHKEASFKRYLTHLARLLGTKDVMFSWRDLGPVLVQPFLLASYYRICHDRGGMPLPEMFQSDVIWKPCLFGQSKEVGLKVGRPLKETIPGAVVKPQAEMDTPEHT</sequence>
<name>A0A0D2BSJ7_9EURO</name>
<dbReference type="EMBL" id="KN847319">
    <property type="protein sequence ID" value="KIW55451.1"/>
    <property type="molecule type" value="Genomic_DNA"/>
</dbReference>
<dbReference type="Gene3D" id="3.40.50.20">
    <property type="match status" value="1"/>
</dbReference>
<dbReference type="HOGENOM" id="CLU_026180_0_1_1"/>
<evidence type="ECO:0008006" key="3">
    <source>
        <dbReference type="Google" id="ProtNLM"/>
    </source>
</evidence>
<evidence type="ECO:0000313" key="1">
    <source>
        <dbReference type="EMBL" id="KIW55451.1"/>
    </source>
</evidence>
<dbReference type="OrthoDB" id="186626at2759"/>
<dbReference type="GeneID" id="25326101"/>
<accession>A0A0D2BSJ7</accession>
<dbReference type="RefSeq" id="XP_013316035.1">
    <property type="nucleotide sequence ID" value="XM_013460581.1"/>
</dbReference>
<organism evidence="1 2">
    <name type="scientific">Exophiala xenobiotica</name>
    <dbReference type="NCBI Taxonomy" id="348802"/>
    <lineage>
        <taxon>Eukaryota</taxon>
        <taxon>Fungi</taxon>
        <taxon>Dikarya</taxon>
        <taxon>Ascomycota</taxon>
        <taxon>Pezizomycotina</taxon>
        <taxon>Eurotiomycetes</taxon>
        <taxon>Chaetothyriomycetidae</taxon>
        <taxon>Chaetothyriales</taxon>
        <taxon>Herpotrichiellaceae</taxon>
        <taxon>Exophiala</taxon>
    </lineage>
</organism>
<proteinExistence type="predicted"/>
<evidence type="ECO:0000313" key="2">
    <source>
        <dbReference type="Proteomes" id="UP000054342"/>
    </source>
</evidence>
<gene>
    <name evidence="1" type="ORF">PV05_04193</name>
</gene>
<dbReference type="Proteomes" id="UP000054342">
    <property type="component" value="Unassembled WGS sequence"/>
</dbReference>
<protein>
    <recommendedName>
        <fullName evidence="3">ATP-grasp domain-containing protein</fullName>
    </recommendedName>
</protein>
<dbReference type="AlphaFoldDB" id="A0A0D2BSJ7"/>
<reference evidence="1 2" key="1">
    <citation type="submission" date="2015-01" db="EMBL/GenBank/DDBJ databases">
        <title>The Genome Sequence of Exophiala xenobiotica CBS118157.</title>
        <authorList>
            <consortium name="The Broad Institute Genomics Platform"/>
            <person name="Cuomo C."/>
            <person name="de Hoog S."/>
            <person name="Gorbushina A."/>
            <person name="Stielow B."/>
            <person name="Teixiera M."/>
            <person name="Abouelleil A."/>
            <person name="Chapman S.B."/>
            <person name="Priest M."/>
            <person name="Young S.K."/>
            <person name="Wortman J."/>
            <person name="Nusbaum C."/>
            <person name="Birren B."/>
        </authorList>
    </citation>
    <scope>NUCLEOTIDE SEQUENCE [LARGE SCALE GENOMIC DNA]</scope>
    <source>
        <strain evidence="1 2">CBS 118157</strain>
    </source>
</reference>
<dbReference type="SUPFAM" id="SSF56059">
    <property type="entry name" value="Glutathione synthetase ATP-binding domain-like"/>
    <property type="match status" value="1"/>
</dbReference>
<keyword evidence="2" id="KW-1185">Reference proteome</keyword>